<dbReference type="EMBL" id="JANEYF010001109">
    <property type="protein sequence ID" value="KAJ8965981.1"/>
    <property type="molecule type" value="Genomic_DNA"/>
</dbReference>
<dbReference type="FunFam" id="2.40.10.10:FF:000054">
    <property type="entry name" value="Complement C1r subcomponent"/>
    <property type="match status" value="1"/>
</dbReference>
<evidence type="ECO:0000256" key="2">
    <source>
        <dbReference type="ARBA" id="ARBA00022525"/>
    </source>
</evidence>
<dbReference type="InterPro" id="IPR051487">
    <property type="entry name" value="Ser/Thr_Proteases_Immune/Dev"/>
</dbReference>
<dbReference type="Gene3D" id="2.40.10.10">
    <property type="entry name" value="Trypsin-like serine proteases"/>
    <property type="match status" value="1"/>
</dbReference>
<proteinExistence type="inferred from homology"/>
<sequence>MEGTTTDILQKVQLPTQPLSLCIDTYRVEPAIKLSYKQMCVGGTENKDSCGGDSGGPFHIPAYFNDDDRYVQQGIVSIGPSACGTIGFPGVYTRIAYYMQWILDNIEP</sequence>
<evidence type="ECO:0000256" key="1">
    <source>
        <dbReference type="ARBA" id="ARBA00004613"/>
    </source>
</evidence>
<dbReference type="InterPro" id="IPR033116">
    <property type="entry name" value="TRYPSIN_SER"/>
</dbReference>
<keyword evidence="4" id="KW-1015">Disulfide bond</keyword>
<dbReference type="PANTHER" id="PTHR24256">
    <property type="entry name" value="TRYPTASE-RELATED"/>
    <property type="match status" value="1"/>
</dbReference>
<evidence type="ECO:0000256" key="4">
    <source>
        <dbReference type="ARBA" id="ARBA00023157"/>
    </source>
</evidence>
<evidence type="ECO:0000256" key="6">
    <source>
        <dbReference type="ARBA" id="ARBA00024195"/>
    </source>
</evidence>
<dbReference type="InterPro" id="IPR009003">
    <property type="entry name" value="Peptidase_S1_PA"/>
</dbReference>
<dbReference type="GO" id="GO:0006508">
    <property type="term" value="P:proteolysis"/>
    <property type="evidence" value="ECO:0007669"/>
    <property type="project" value="InterPro"/>
</dbReference>
<dbReference type="Proteomes" id="UP001162156">
    <property type="component" value="Unassembled WGS sequence"/>
</dbReference>
<comment type="caution">
    <text evidence="8">The sequence shown here is derived from an EMBL/GenBank/DDBJ whole genome shotgun (WGS) entry which is preliminary data.</text>
</comment>
<evidence type="ECO:0000256" key="3">
    <source>
        <dbReference type="ARBA" id="ARBA00022729"/>
    </source>
</evidence>
<dbReference type="SUPFAM" id="SSF50494">
    <property type="entry name" value="Trypsin-like serine proteases"/>
    <property type="match status" value="1"/>
</dbReference>
<keyword evidence="9" id="KW-1185">Reference proteome</keyword>
<keyword evidence="5" id="KW-0325">Glycoprotein</keyword>
<dbReference type="InterPro" id="IPR001254">
    <property type="entry name" value="Trypsin_dom"/>
</dbReference>
<evidence type="ECO:0000259" key="7">
    <source>
        <dbReference type="PROSITE" id="PS50240"/>
    </source>
</evidence>
<gene>
    <name evidence="8" type="ORF">NQ314_003809</name>
</gene>
<evidence type="ECO:0000313" key="9">
    <source>
        <dbReference type="Proteomes" id="UP001162156"/>
    </source>
</evidence>
<dbReference type="Pfam" id="PF00089">
    <property type="entry name" value="Trypsin"/>
    <property type="match status" value="1"/>
</dbReference>
<dbReference type="PROSITE" id="PS00135">
    <property type="entry name" value="TRYPSIN_SER"/>
    <property type="match status" value="1"/>
</dbReference>
<accession>A0AAV8ZM84</accession>
<dbReference type="InterPro" id="IPR043504">
    <property type="entry name" value="Peptidase_S1_PA_chymotrypsin"/>
</dbReference>
<comment type="similarity">
    <text evidence="6">Belongs to the peptidase S1 family. CLIP subfamily.</text>
</comment>
<feature type="domain" description="Peptidase S1" evidence="7">
    <location>
        <begin position="1"/>
        <end position="107"/>
    </location>
</feature>
<reference evidence="8" key="1">
    <citation type="journal article" date="2023" name="Insect Mol. Biol.">
        <title>Genome sequencing provides insights into the evolution of gene families encoding plant cell wall-degrading enzymes in longhorned beetles.</title>
        <authorList>
            <person name="Shin N.R."/>
            <person name="Okamura Y."/>
            <person name="Kirsch R."/>
            <person name="Pauchet Y."/>
        </authorList>
    </citation>
    <scope>NUCLEOTIDE SEQUENCE</scope>
    <source>
        <strain evidence="8">RBIC_L_NR</strain>
    </source>
</reference>
<comment type="subcellular location">
    <subcellularLocation>
        <location evidence="1">Secreted</location>
    </subcellularLocation>
</comment>
<keyword evidence="2" id="KW-0964">Secreted</keyword>
<dbReference type="GO" id="GO:0005576">
    <property type="term" value="C:extracellular region"/>
    <property type="evidence" value="ECO:0007669"/>
    <property type="project" value="UniProtKB-SubCell"/>
</dbReference>
<evidence type="ECO:0000313" key="8">
    <source>
        <dbReference type="EMBL" id="KAJ8965981.1"/>
    </source>
</evidence>
<evidence type="ECO:0000256" key="5">
    <source>
        <dbReference type="ARBA" id="ARBA00023180"/>
    </source>
</evidence>
<name>A0AAV8ZM84_9CUCU</name>
<protein>
    <recommendedName>
        <fullName evidence="7">Peptidase S1 domain-containing protein</fullName>
    </recommendedName>
</protein>
<dbReference type="GO" id="GO:0004252">
    <property type="term" value="F:serine-type endopeptidase activity"/>
    <property type="evidence" value="ECO:0007669"/>
    <property type="project" value="InterPro"/>
</dbReference>
<keyword evidence="3" id="KW-0732">Signal</keyword>
<organism evidence="8 9">
    <name type="scientific">Rhamnusium bicolor</name>
    <dbReference type="NCBI Taxonomy" id="1586634"/>
    <lineage>
        <taxon>Eukaryota</taxon>
        <taxon>Metazoa</taxon>
        <taxon>Ecdysozoa</taxon>
        <taxon>Arthropoda</taxon>
        <taxon>Hexapoda</taxon>
        <taxon>Insecta</taxon>
        <taxon>Pterygota</taxon>
        <taxon>Neoptera</taxon>
        <taxon>Endopterygota</taxon>
        <taxon>Coleoptera</taxon>
        <taxon>Polyphaga</taxon>
        <taxon>Cucujiformia</taxon>
        <taxon>Chrysomeloidea</taxon>
        <taxon>Cerambycidae</taxon>
        <taxon>Lepturinae</taxon>
        <taxon>Rhagiini</taxon>
        <taxon>Rhamnusium</taxon>
    </lineage>
</organism>
<dbReference type="PROSITE" id="PS50240">
    <property type="entry name" value="TRYPSIN_DOM"/>
    <property type="match status" value="1"/>
</dbReference>
<dbReference type="AlphaFoldDB" id="A0AAV8ZM84"/>